<keyword evidence="3 5" id="KW-0862">Zinc</keyword>
<dbReference type="InterPro" id="IPR000571">
    <property type="entry name" value="Znf_CCCH"/>
</dbReference>
<dbReference type="InterPro" id="IPR041686">
    <property type="entry name" value="Znf-CCCH_3"/>
</dbReference>
<organism evidence="9 10">
    <name type="scientific">Eleusine coracana subsp. coracana</name>
    <dbReference type="NCBI Taxonomy" id="191504"/>
    <lineage>
        <taxon>Eukaryota</taxon>
        <taxon>Viridiplantae</taxon>
        <taxon>Streptophyta</taxon>
        <taxon>Embryophyta</taxon>
        <taxon>Tracheophyta</taxon>
        <taxon>Spermatophyta</taxon>
        <taxon>Magnoliopsida</taxon>
        <taxon>Liliopsida</taxon>
        <taxon>Poales</taxon>
        <taxon>Poaceae</taxon>
        <taxon>PACMAD clade</taxon>
        <taxon>Chloridoideae</taxon>
        <taxon>Cynodonteae</taxon>
        <taxon>Eleusininae</taxon>
        <taxon>Eleusine</taxon>
    </lineage>
</organism>
<dbReference type="SMART" id="SM00356">
    <property type="entry name" value="ZnF_C3H1"/>
    <property type="match status" value="3"/>
</dbReference>
<feature type="domain" description="C3H1-type" evidence="8">
    <location>
        <begin position="146"/>
        <end position="172"/>
    </location>
</feature>
<evidence type="ECO:0000256" key="6">
    <source>
        <dbReference type="SAM" id="MobiDB-lite"/>
    </source>
</evidence>
<dbReference type="PANTHER" id="PTHR15725">
    <property type="entry name" value="ZN-FINGER, C-X8-C-X5-C-X3-H TYPE-CONTAINING"/>
    <property type="match status" value="1"/>
</dbReference>
<feature type="compositionally biased region" description="Basic residues" evidence="6">
    <location>
        <begin position="419"/>
        <end position="429"/>
    </location>
</feature>
<sequence>MRRSRQLSLSGGSLLIFGSLGPAAHSPKVQTPPNRRCLSIPGTAAEERRAAMVNAAAADEVEDPRWRRANTDCVSFLASRFGCTKGAECEYRHCDAARFNFRSCWYWFQGNCVNPSCTFRHPPLESLNKTKSFANPLSSHGSTCVKAASPCYFYYNSYCAKGDHCPFLHEPLTCNNVVETCSEATTSNPTVNGNSAGAEVVQSLKNSLANPVEDTSNQIKEHHSRGVTESGKPEICGAISRAYETSVDTGAHLKGPTLSDQSSEHSEMEHVEQDEERDSSPGFDVLVDDMNSNKNDLEHQLARERDVNGPYVEYDAGDSVGYDLDYLDSECYEQEFFDFDSACHSVDSFYLDRFKEHDTVTTLGHMPLNSINPEKSLFEEYDRRFIDPRNFISSMADIDHQYTEIGHGSRGRPENTKGAKGRNSRIKRRCGFEPSIGSEEIESKSTRQRQYSLIGECSRPAAHATSRESKKRSRRKQHHRHHAKSAERTANGKHQDYTEDFTGPKTLAQIKEEKCKSKPSSQRNVYKPHGRSFSNDFEGPKS</sequence>
<evidence type="ECO:0000256" key="7">
    <source>
        <dbReference type="SAM" id="SignalP"/>
    </source>
</evidence>
<feature type="signal peptide" evidence="7">
    <location>
        <begin position="1"/>
        <end position="25"/>
    </location>
</feature>
<accession>A0AAV5FN84</accession>
<reference evidence="9" key="1">
    <citation type="journal article" date="2018" name="DNA Res.">
        <title>Multiple hybrid de novo genome assembly of finger millet, an orphan allotetraploid crop.</title>
        <authorList>
            <person name="Hatakeyama M."/>
            <person name="Aluri S."/>
            <person name="Balachadran M.T."/>
            <person name="Sivarajan S.R."/>
            <person name="Patrignani A."/>
            <person name="Gruter S."/>
            <person name="Poveda L."/>
            <person name="Shimizu-Inatsugi R."/>
            <person name="Baeten J."/>
            <person name="Francoijs K.J."/>
            <person name="Nataraja K.N."/>
            <person name="Reddy Y.A.N."/>
            <person name="Phadnis S."/>
            <person name="Ravikumar R.L."/>
            <person name="Schlapbach R."/>
            <person name="Sreeman S.M."/>
            <person name="Shimizu K.K."/>
        </authorList>
    </citation>
    <scope>NUCLEOTIDE SEQUENCE</scope>
</reference>
<dbReference type="InterPro" id="IPR036855">
    <property type="entry name" value="Znf_CCCH_sf"/>
</dbReference>
<feature type="zinc finger region" description="C3H1-type" evidence="5">
    <location>
        <begin position="67"/>
        <end position="96"/>
    </location>
</feature>
<keyword evidence="7" id="KW-0732">Signal</keyword>
<evidence type="ECO:0000313" key="9">
    <source>
        <dbReference type="EMBL" id="GJN35895.1"/>
    </source>
</evidence>
<feature type="zinc finger region" description="C3H1-type" evidence="5">
    <location>
        <begin position="146"/>
        <end position="172"/>
    </location>
</feature>
<reference evidence="9" key="2">
    <citation type="submission" date="2021-12" db="EMBL/GenBank/DDBJ databases">
        <title>Resequencing data analysis of finger millet.</title>
        <authorList>
            <person name="Hatakeyama M."/>
            <person name="Aluri S."/>
            <person name="Balachadran M.T."/>
            <person name="Sivarajan S.R."/>
            <person name="Poveda L."/>
            <person name="Shimizu-Inatsugi R."/>
            <person name="Schlapbach R."/>
            <person name="Sreeman S.M."/>
            <person name="Shimizu K.K."/>
        </authorList>
    </citation>
    <scope>NUCLEOTIDE SEQUENCE</scope>
</reference>
<dbReference type="EMBL" id="BQKI01000088">
    <property type="protein sequence ID" value="GJN35895.1"/>
    <property type="molecule type" value="Genomic_DNA"/>
</dbReference>
<feature type="compositionally biased region" description="Basic residues" evidence="6">
    <location>
        <begin position="469"/>
        <end position="483"/>
    </location>
</feature>
<feature type="domain" description="C3H1-type" evidence="8">
    <location>
        <begin position="98"/>
        <end position="124"/>
    </location>
</feature>
<comment type="caution">
    <text evidence="9">The sequence shown here is derived from an EMBL/GenBank/DDBJ whole genome shotgun (WGS) entry which is preliminary data.</text>
</comment>
<dbReference type="Gene3D" id="4.10.1000.10">
    <property type="entry name" value="Zinc finger, CCCH-type"/>
    <property type="match status" value="1"/>
</dbReference>
<evidence type="ECO:0000256" key="2">
    <source>
        <dbReference type="ARBA" id="ARBA00022771"/>
    </source>
</evidence>
<dbReference type="PROSITE" id="PS50103">
    <property type="entry name" value="ZF_C3H1"/>
    <property type="match status" value="3"/>
</dbReference>
<keyword evidence="4" id="KW-0238">DNA-binding</keyword>
<dbReference type="GO" id="GO:0003677">
    <property type="term" value="F:DNA binding"/>
    <property type="evidence" value="ECO:0007669"/>
    <property type="project" value="UniProtKB-KW"/>
</dbReference>
<keyword evidence="2 5" id="KW-0863">Zinc-finger</keyword>
<dbReference type="AlphaFoldDB" id="A0AAV5FN84"/>
<evidence type="ECO:0000256" key="4">
    <source>
        <dbReference type="ARBA" id="ARBA00023125"/>
    </source>
</evidence>
<dbReference type="GO" id="GO:0008270">
    <property type="term" value="F:zinc ion binding"/>
    <property type="evidence" value="ECO:0007669"/>
    <property type="project" value="UniProtKB-KW"/>
</dbReference>
<evidence type="ECO:0000259" key="8">
    <source>
        <dbReference type="PROSITE" id="PS50103"/>
    </source>
</evidence>
<evidence type="ECO:0000256" key="5">
    <source>
        <dbReference type="PROSITE-ProRule" id="PRU00723"/>
    </source>
</evidence>
<name>A0AAV5FN84_ELECO</name>
<feature type="chain" id="PRO_5043899000" description="C3H1-type domain-containing protein" evidence="7">
    <location>
        <begin position="26"/>
        <end position="542"/>
    </location>
</feature>
<dbReference type="SUPFAM" id="SSF90229">
    <property type="entry name" value="CCCH zinc finger"/>
    <property type="match status" value="1"/>
</dbReference>
<keyword evidence="10" id="KW-1185">Reference proteome</keyword>
<proteinExistence type="predicted"/>
<dbReference type="PANTHER" id="PTHR15725:SF22">
    <property type="entry name" value="ZINC FINGER CCCH DOMAIN-CONTAINING PROTEIN 34"/>
    <property type="match status" value="1"/>
</dbReference>
<evidence type="ECO:0000256" key="3">
    <source>
        <dbReference type="ARBA" id="ARBA00022833"/>
    </source>
</evidence>
<dbReference type="GO" id="GO:0003729">
    <property type="term" value="F:mRNA binding"/>
    <property type="evidence" value="ECO:0007669"/>
    <property type="project" value="TreeGrafter"/>
</dbReference>
<evidence type="ECO:0000256" key="1">
    <source>
        <dbReference type="ARBA" id="ARBA00022723"/>
    </source>
</evidence>
<evidence type="ECO:0000313" key="10">
    <source>
        <dbReference type="Proteomes" id="UP001054889"/>
    </source>
</evidence>
<feature type="region of interest" description="Disordered" evidence="6">
    <location>
        <begin position="249"/>
        <end position="280"/>
    </location>
</feature>
<dbReference type="Proteomes" id="UP001054889">
    <property type="component" value="Unassembled WGS sequence"/>
</dbReference>
<gene>
    <name evidence="9" type="primary">gb24710</name>
    <name evidence="9" type="ORF">PR202_gb24710</name>
</gene>
<keyword evidence="1 5" id="KW-0479">Metal-binding</keyword>
<protein>
    <recommendedName>
        <fullName evidence="8">C3H1-type domain-containing protein</fullName>
    </recommendedName>
</protein>
<feature type="compositionally biased region" description="Basic and acidic residues" evidence="6">
    <location>
        <begin position="262"/>
        <end position="271"/>
    </location>
</feature>
<feature type="domain" description="C3H1-type" evidence="8">
    <location>
        <begin position="67"/>
        <end position="96"/>
    </location>
</feature>
<dbReference type="Pfam" id="PF15663">
    <property type="entry name" value="zf-CCCH_3"/>
    <property type="match status" value="1"/>
</dbReference>
<feature type="zinc finger region" description="C3H1-type" evidence="5">
    <location>
        <begin position="98"/>
        <end position="124"/>
    </location>
</feature>
<feature type="region of interest" description="Disordered" evidence="6">
    <location>
        <begin position="403"/>
        <end position="542"/>
    </location>
</feature>